<proteinExistence type="predicted"/>
<gene>
    <name evidence="1" type="ORF">RHMOL_Rhmol08G0294600</name>
</gene>
<protein>
    <submittedName>
        <fullName evidence="1">Uncharacterized protein</fullName>
    </submittedName>
</protein>
<dbReference type="Proteomes" id="UP001062846">
    <property type="component" value="Chromosome 8"/>
</dbReference>
<comment type="caution">
    <text evidence="1">The sequence shown here is derived from an EMBL/GenBank/DDBJ whole genome shotgun (WGS) entry which is preliminary data.</text>
</comment>
<accession>A0ACC0MUW3</accession>
<keyword evidence="2" id="KW-1185">Reference proteome</keyword>
<sequence>MSFGTGSSCFPHCPSPTSCSAYSPSSSQSVFFYSFSRNGGFKGKNRTRTTMACIHQDNPNDGVFCKRRAILFVGISVLPFLQLKAKPLEGLATEEPGLGMADQKQKAEQILQGDASPNSFLSLLNGFGIFSSVLLGALYVLTRKEQIATEAIIESLISKLNKKEAIIDSLEKNFESKLLNENEEQDKQLKEANEEQQSLMNQLKSAKNIATRLELELQNEKQLVEDLSFQIKSIRTQHTKAKEGKKELEEKLEMKINSIEVLQERITLLSAEIKNKEDTLHDLHSTLSAKESDLKRLNSTYEQTKDELAGANSEITRLKQKFLRNEKELELMNGVVDGLTAQIRSLTEQKEDSIRKFDAIRTEYDDLKSSSEEKAAANAKLLGERDCDLHQLKEKIDIALTELSRNQVLIRDLTHEREDLRKMLDVELKQVENLKSELQITRENLGKSRDEVSDMQEQLQQSRSLCLDLDLGISEVKVEFSKAEELFHLKFDEAKRSSEVLAAELKSANDVLKKNKDELRIASLELAAAAENNDILRKELVDVYKKAESTTHDLNEERKVVTSLNKELQDLEKQILSDKESRKSLETDLEEATKSLDEMNLNALLLSRELEMSKSHISSLEDEKHVIYNSLVEQKQFSQEARENMEDARSLIMKLGMERENFGNRAKKLEEELALAKGEILRLRSQINSSRAPVNDWHLQKNEGGSNAPLRSQINSSRAPVNDWHLQKNEGGSNAPLRSEINSSRAPVNDRHHKKDEGGSNVPLRRQINSSRAPVNDRRHKKEEGGGSAAPFSGKKFSRRRKGNPQRDNS</sequence>
<evidence type="ECO:0000313" key="1">
    <source>
        <dbReference type="EMBL" id="KAI8544414.1"/>
    </source>
</evidence>
<organism evidence="1 2">
    <name type="scientific">Rhododendron molle</name>
    <name type="common">Chinese azalea</name>
    <name type="synonym">Azalea mollis</name>
    <dbReference type="NCBI Taxonomy" id="49168"/>
    <lineage>
        <taxon>Eukaryota</taxon>
        <taxon>Viridiplantae</taxon>
        <taxon>Streptophyta</taxon>
        <taxon>Embryophyta</taxon>
        <taxon>Tracheophyta</taxon>
        <taxon>Spermatophyta</taxon>
        <taxon>Magnoliopsida</taxon>
        <taxon>eudicotyledons</taxon>
        <taxon>Gunneridae</taxon>
        <taxon>Pentapetalae</taxon>
        <taxon>asterids</taxon>
        <taxon>Ericales</taxon>
        <taxon>Ericaceae</taxon>
        <taxon>Ericoideae</taxon>
        <taxon>Rhodoreae</taxon>
        <taxon>Rhododendron</taxon>
    </lineage>
</organism>
<evidence type="ECO:0000313" key="2">
    <source>
        <dbReference type="Proteomes" id="UP001062846"/>
    </source>
</evidence>
<name>A0ACC0MUW3_RHOML</name>
<dbReference type="EMBL" id="CM046395">
    <property type="protein sequence ID" value="KAI8544414.1"/>
    <property type="molecule type" value="Genomic_DNA"/>
</dbReference>
<reference evidence="1" key="1">
    <citation type="submission" date="2022-02" db="EMBL/GenBank/DDBJ databases">
        <title>Plant Genome Project.</title>
        <authorList>
            <person name="Zhang R.-G."/>
        </authorList>
    </citation>
    <scope>NUCLEOTIDE SEQUENCE</scope>
    <source>
        <strain evidence="1">AT1</strain>
    </source>
</reference>